<dbReference type="Proteomes" id="UP001244552">
    <property type="component" value="Unassembled WGS sequence"/>
</dbReference>
<comment type="caution">
    <text evidence="1">The sequence shown here is derived from an EMBL/GenBank/DDBJ whole genome shotgun (WGS) entry which is preliminary data.</text>
</comment>
<evidence type="ECO:0000313" key="1">
    <source>
        <dbReference type="EMBL" id="MDQ0533506.1"/>
    </source>
</evidence>
<sequence>MPTVADFTSNPDSFLKNNMFLPLFSPNDPGYRVPSARSFWLNADGMECKRKGTGIISKHKADKDVTVWSIRPHARGGGSELKAYWLPYEQNHLHVAQLRDEAQIMFTPLMDGCSFGFTEFRNGVCTVSHANLQTEEGRTDEGEMRTMLRGDTHSMHKSDYMTMNGQFQDNLRVCMVGVRAKGKWTIYFQQFIDNLGSYYLLKVGKLGKTGPVTIG</sequence>
<accession>A0ABU0MJW0</accession>
<dbReference type="RefSeq" id="WP_209981865.1">
    <property type="nucleotide sequence ID" value="NZ_JAGINO010000007.1"/>
</dbReference>
<organism evidence="1 2">
    <name type="scientific">Azospirillum picis</name>
    <dbReference type="NCBI Taxonomy" id="488438"/>
    <lineage>
        <taxon>Bacteria</taxon>
        <taxon>Pseudomonadati</taxon>
        <taxon>Pseudomonadota</taxon>
        <taxon>Alphaproteobacteria</taxon>
        <taxon>Rhodospirillales</taxon>
        <taxon>Azospirillaceae</taxon>
        <taxon>Azospirillum</taxon>
    </lineage>
</organism>
<evidence type="ECO:0000313" key="2">
    <source>
        <dbReference type="Proteomes" id="UP001244552"/>
    </source>
</evidence>
<name>A0ABU0MJW0_9PROT</name>
<gene>
    <name evidence="1" type="ORF">QO018_002364</name>
</gene>
<protein>
    <submittedName>
        <fullName evidence="1">Uncharacterized protein</fullName>
    </submittedName>
</protein>
<proteinExistence type="predicted"/>
<dbReference type="EMBL" id="JAUSVU010000007">
    <property type="protein sequence ID" value="MDQ0533506.1"/>
    <property type="molecule type" value="Genomic_DNA"/>
</dbReference>
<keyword evidence="2" id="KW-1185">Reference proteome</keyword>
<reference evidence="1 2" key="1">
    <citation type="submission" date="2023-07" db="EMBL/GenBank/DDBJ databases">
        <title>Genomic Encyclopedia of Type Strains, Phase IV (KMG-IV): sequencing the most valuable type-strain genomes for metagenomic binning, comparative biology and taxonomic classification.</title>
        <authorList>
            <person name="Goeker M."/>
        </authorList>
    </citation>
    <scope>NUCLEOTIDE SEQUENCE [LARGE SCALE GENOMIC DNA]</scope>
    <source>
        <strain evidence="1 2">DSM 19922</strain>
    </source>
</reference>